<dbReference type="PANTHER" id="PTHR34606:SF15">
    <property type="entry name" value="BON DOMAIN-CONTAINING PROTEIN"/>
    <property type="match status" value="1"/>
</dbReference>
<dbReference type="PANTHER" id="PTHR34606">
    <property type="entry name" value="BON DOMAIN-CONTAINING PROTEIN"/>
    <property type="match status" value="1"/>
</dbReference>
<dbReference type="InterPro" id="IPR007055">
    <property type="entry name" value="BON_dom"/>
</dbReference>
<keyword evidence="5" id="KW-1185">Reference proteome</keyword>
<feature type="signal peptide" evidence="2">
    <location>
        <begin position="1"/>
        <end position="26"/>
    </location>
</feature>
<keyword evidence="2" id="KW-0732">Signal</keyword>
<dbReference type="Pfam" id="PF04972">
    <property type="entry name" value="BON"/>
    <property type="match status" value="3"/>
</dbReference>
<sequence>MNTTFRKLIIASGVALALGATSGAATEDSPSGNPSDIRLEERISTTYALDPHLQEGDITVSVADGKATLTGTVPEDIHKEMAEQFARNVEGVTEVDNQLIVDAEYVPPETTDSPGFGERIADATITAAVKSRLMWSRHAEGLATDVSTTSGHVTLEGTAESEEASELAERLAMTTTGVISVENRLEIRDPDTAEAPDTDDGPVAGPRETASDTGDYISDTWITTKVRSTFIWSSGVSARDISVSTEDGIVTLSGEVDSEAEHQMAIELAEQLRGVRRVDASGLTF</sequence>
<name>A0A1V3A267_9GAMM</name>
<gene>
    <name evidence="4" type="ORF">B1A74_00090</name>
</gene>
<feature type="domain" description="BON" evidence="3">
    <location>
        <begin position="121"/>
        <end position="189"/>
    </location>
</feature>
<organism evidence="4 5">
    <name type="scientific">Thioalkalivibrio halophilus</name>
    <dbReference type="NCBI Taxonomy" id="252474"/>
    <lineage>
        <taxon>Bacteria</taxon>
        <taxon>Pseudomonadati</taxon>
        <taxon>Pseudomonadota</taxon>
        <taxon>Gammaproteobacteria</taxon>
        <taxon>Chromatiales</taxon>
        <taxon>Ectothiorhodospiraceae</taxon>
        <taxon>Thioalkalivibrio</taxon>
    </lineage>
</organism>
<feature type="domain" description="BON" evidence="3">
    <location>
        <begin position="218"/>
        <end position="285"/>
    </location>
</feature>
<dbReference type="AlphaFoldDB" id="A0A1V3A267"/>
<proteinExistence type="predicted"/>
<comment type="caution">
    <text evidence="4">The sequence shown here is derived from an EMBL/GenBank/DDBJ whole genome shotgun (WGS) entry which is preliminary data.</text>
</comment>
<evidence type="ECO:0000259" key="3">
    <source>
        <dbReference type="PROSITE" id="PS50914"/>
    </source>
</evidence>
<evidence type="ECO:0000256" key="1">
    <source>
        <dbReference type="SAM" id="MobiDB-lite"/>
    </source>
</evidence>
<dbReference type="Proteomes" id="UP000189177">
    <property type="component" value="Unassembled WGS sequence"/>
</dbReference>
<dbReference type="SMART" id="SM00749">
    <property type="entry name" value="BON"/>
    <property type="match status" value="3"/>
</dbReference>
<dbReference type="Gene3D" id="3.30.1340.30">
    <property type="match status" value="3"/>
</dbReference>
<evidence type="ECO:0000256" key="2">
    <source>
        <dbReference type="SAM" id="SignalP"/>
    </source>
</evidence>
<dbReference type="RefSeq" id="WP_077243407.1">
    <property type="nucleotide sequence ID" value="NZ_MUZR01000002.1"/>
</dbReference>
<feature type="domain" description="BON" evidence="3">
    <location>
        <begin position="35"/>
        <end position="103"/>
    </location>
</feature>
<accession>A0A1V3A267</accession>
<dbReference type="PROSITE" id="PS50914">
    <property type="entry name" value="BON"/>
    <property type="match status" value="3"/>
</dbReference>
<feature type="region of interest" description="Disordered" evidence="1">
    <location>
        <begin position="185"/>
        <end position="215"/>
    </location>
</feature>
<evidence type="ECO:0000313" key="5">
    <source>
        <dbReference type="Proteomes" id="UP000189177"/>
    </source>
</evidence>
<reference evidence="4 5" key="1">
    <citation type="submission" date="2017-02" db="EMBL/GenBank/DDBJ databases">
        <title>Genomic diversity within the haloalkaliphilic genus Thioalkalivibrio.</title>
        <authorList>
            <person name="Ahn A.-C."/>
            <person name="Meier-Kolthoff J."/>
            <person name="Overmars L."/>
            <person name="Richter M."/>
            <person name="Woyke T."/>
            <person name="Sorokin D.Y."/>
            <person name="Muyzer G."/>
        </authorList>
    </citation>
    <scope>NUCLEOTIDE SEQUENCE [LARGE SCALE GENOMIC DNA]</scope>
    <source>
        <strain evidence="4 5">HL17</strain>
    </source>
</reference>
<dbReference type="InterPro" id="IPR051686">
    <property type="entry name" value="Lipoprotein_DolP"/>
</dbReference>
<dbReference type="STRING" id="252474.B1A74_00090"/>
<dbReference type="EMBL" id="MUZR01000002">
    <property type="protein sequence ID" value="OOC11412.1"/>
    <property type="molecule type" value="Genomic_DNA"/>
</dbReference>
<protein>
    <submittedName>
        <fullName evidence="4">Transporter</fullName>
    </submittedName>
</protein>
<evidence type="ECO:0000313" key="4">
    <source>
        <dbReference type="EMBL" id="OOC11412.1"/>
    </source>
</evidence>
<dbReference type="OrthoDB" id="5733310at2"/>
<feature type="chain" id="PRO_5012121087" evidence="2">
    <location>
        <begin position="27"/>
        <end position="285"/>
    </location>
</feature>
<dbReference type="InterPro" id="IPR014004">
    <property type="entry name" value="Transpt-assoc_nodulatn_dom_bac"/>
</dbReference>